<evidence type="ECO:0000313" key="1">
    <source>
        <dbReference type="EMBL" id="NEW46216.1"/>
    </source>
</evidence>
<evidence type="ECO:0000313" key="4">
    <source>
        <dbReference type="Proteomes" id="UP000470876"/>
    </source>
</evidence>
<dbReference type="EMBL" id="JAAGUX010000044">
    <property type="protein sequence ID" value="NEW58068.1"/>
    <property type="molecule type" value="Genomic_DNA"/>
</dbReference>
<protein>
    <submittedName>
        <fullName evidence="1">YHS domain-containing protein</fullName>
    </submittedName>
</protein>
<gene>
    <name evidence="1" type="ORF">GV789_17410</name>
    <name evidence="2" type="ORF">GV794_20765</name>
</gene>
<sequence>MMTIDIFVSDPALAGERGNALAQLLLRTLTTEESAPEAVMDRAREFTHVLVHHPATWATGGPSPADAPRYLVRVTVPGSWVGPDFGQGIIPLITHTIAEFEGDPQRLLGAPHCVVQILGVREHSLGTFGRATDAAELTRLMTADYRPEDDTRDIPEGYAVDPTCGMTLEIATAPFTLTHEGETHVFCAPVCRKVFAEEHALA</sequence>
<name>A0A6P1D6E9_9NOCA</name>
<dbReference type="Proteomes" id="UP000468928">
    <property type="component" value="Unassembled WGS sequence"/>
</dbReference>
<dbReference type="Proteomes" id="UP000470876">
    <property type="component" value="Unassembled WGS sequence"/>
</dbReference>
<dbReference type="RefSeq" id="WP_163826317.1">
    <property type="nucleotide sequence ID" value="NZ_JAAGUX010000044.1"/>
</dbReference>
<dbReference type="EMBL" id="JAAGUZ010000045">
    <property type="protein sequence ID" value="NEW46216.1"/>
    <property type="molecule type" value="Genomic_DNA"/>
</dbReference>
<comment type="caution">
    <text evidence="1">The sequence shown here is derived from an EMBL/GenBank/DDBJ whole genome shotgun (WGS) entry which is preliminary data.</text>
</comment>
<organism evidence="1 3">
    <name type="scientific">Nocardia cyriacigeorgica</name>
    <dbReference type="NCBI Taxonomy" id="135487"/>
    <lineage>
        <taxon>Bacteria</taxon>
        <taxon>Bacillati</taxon>
        <taxon>Actinomycetota</taxon>
        <taxon>Actinomycetes</taxon>
        <taxon>Mycobacteriales</taxon>
        <taxon>Nocardiaceae</taxon>
        <taxon>Nocardia</taxon>
    </lineage>
</organism>
<evidence type="ECO:0000313" key="2">
    <source>
        <dbReference type="EMBL" id="NEW58068.1"/>
    </source>
</evidence>
<dbReference type="AlphaFoldDB" id="A0A6P1D6E9"/>
<reference evidence="3 4" key="1">
    <citation type="submission" date="2020-01" db="EMBL/GenBank/DDBJ databases">
        <title>Genetics and antimicrobial susceptibilities of Nocardia species isolated from the soil; a comparison with species isolated from humans.</title>
        <authorList>
            <person name="Carrasco G."/>
            <person name="Monzon S."/>
            <person name="Sansegundo M."/>
            <person name="Garcia E."/>
            <person name="Garrido N."/>
            <person name="Medina M.J."/>
            <person name="Villalon P."/>
            <person name="Ramirez-Arocha A.C."/>
            <person name="Jimenez P."/>
            <person name="Cuesta I."/>
            <person name="Valdezate S."/>
        </authorList>
    </citation>
    <scope>NUCLEOTIDE SEQUENCE [LARGE SCALE GENOMIC DNA]</scope>
    <source>
        <strain evidence="1 3">CNM20110639</strain>
        <strain evidence="2 4">CNM20110649</strain>
    </source>
</reference>
<accession>A0A6P1D6E9</accession>
<evidence type="ECO:0000313" key="3">
    <source>
        <dbReference type="Proteomes" id="UP000468928"/>
    </source>
</evidence>
<proteinExistence type="predicted"/>
<keyword evidence="4" id="KW-1185">Reference proteome</keyword>